<comment type="caution">
    <text evidence="1">The sequence shown here is derived from an EMBL/GenBank/DDBJ whole genome shotgun (WGS) entry which is preliminary data.</text>
</comment>
<gene>
    <name evidence="1" type="ORF">RPERSI_LOCUS25595</name>
</gene>
<evidence type="ECO:0000313" key="1">
    <source>
        <dbReference type="EMBL" id="CAG8821486.1"/>
    </source>
</evidence>
<organism evidence="1 2">
    <name type="scientific">Racocetra persica</name>
    <dbReference type="NCBI Taxonomy" id="160502"/>
    <lineage>
        <taxon>Eukaryota</taxon>
        <taxon>Fungi</taxon>
        <taxon>Fungi incertae sedis</taxon>
        <taxon>Mucoromycota</taxon>
        <taxon>Glomeromycotina</taxon>
        <taxon>Glomeromycetes</taxon>
        <taxon>Diversisporales</taxon>
        <taxon>Gigasporaceae</taxon>
        <taxon>Racocetra</taxon>
    </lineage>
</organism>
<keyword evidence="2" id="KW-1185">Reference proteome</keyword>
<reference evidence="1" key="1">
    <citation type="submission" date="2021-06" db="EMBL/GenBank/DDBJ databases">
        <authorList>
            <person name="Kallberg Y."/>
            <person name="Tangrot J."/>
            <person name="Rosling A."/>
        </authorList>
    </citation>
    <scope>NUCLEOTIDE SEQUENCE</scope>
    <source>
        <strain evidence="1">MA461A</strain>
    </source>
</reference>
<dbReference type="EMBL" id="CAJVQC010084933">
    <property type="protein sequence ID" value="CAG8821486.1"/>
    <property type="molecule type" value="Genomic_DNA"/>
</dbReference>
<sequence length="255" mass="29348">MWHQLNQPSNPMLRLNQPSNPMLRLNQPSNPMLQLNLPSNPILQLNLPSNPMLQLNQPSNPMLRLNQPTVNLQQNNSIQWLEAALRQGVVKRFSYHQFTFVKKLGSGGFGDVYQAKWNNQTIAVKMLKDFHNNATLYNAYEDLVTELKFMLKTNNCQNILHFYGITKNPSSNAFYLVLEYADSGNLRRYLEKNFSKMRGRDKLRMAQEIANGIRSLHKHSIVHRDLHSGNILVHKGSIKITDFGIAKNLHDSTRS</sequence>
<proteinExistence type="predicted"/>
<evidence type="ECO:0000313" key="2">
    <source>
        <dbReference type="Proteomes" id="UP000789920"/>
    </source>
</evidence>
<protein>
    <submittedName>
        <fullName evidence="1">8434_t:CDS:1</fullName>
    </submittedName>
</protein>
<name>A0ACA9S283_9GLOM</name>
<accession>A0ACA9S283</accession>
<feature type="non-terminal residue" evidence="1">
    <location>
        <position position="255"/>
    </location>
</feature>
<dbReference type="Proteomes" id="UP000789920">
    <property type="component" value="Unassembled WGS sequence"/>
</dbReference>